<reference evidence="1 2" key="1">
    <citation type="submission" date="2019-03" db="EMBL/GenBank/DDBJ databases">
        <title>An improved genome assembly of the fluke Schistosoma japonicum.</title>
        <authorList>
            <person name="Hu W."/>
            <person name="Luo F."/>
            <person name="Yin M."/>
            <person name="Mo X."/>
            <person name="Sun C."/>
            <person name="Wu Q."/>
            <person name="Zhu B."/>
            <person name="Xiang M."/>
            <person name="Wang J."/>
            <person name="Wang Y."/>
            <person name="Zhang T."/>
            <person name="Xu B."/>
            <person name="Zheng H."/>
            <person name="Feng Z."/>
        </authorList>
    </citation>
    <scope>NUCLEOTIDE SEQUENCE [LARGE SCALE GENOMIC DNA]</scope>
    <source>
        <strain evidence="1">HuSjv2</strain>
        <tissue evidence="1">Worms</tissue>
    </source>
</reference>
<proteinExistence type="predicted"/>
<feature type="non-terminal residue" evidence="1">
    <location>
        <position position="1"/>
    </location>
</feature>
<name>A0A4Z2DP96_SCHJA</name>
<sequence length="51" mass="6136">SIIFRLLTTRSKVRTRSTNFLFDIKVVSSTLINTFWIKNEYVNLYLIRKII</sequence>
<dbReference type="AlphaFoldDB" id="A0A4Z2DP96"/>
<gene>
    <name evidence="1" type="ORF">EWB00_010305</name>
</gene>
<accession>A0A4Z2DP96</accession>
<comment type="caution">
    <text evidence="1">The sequence shown here is derived from an EMBL/GenBank/DDBJ whole genome shotgun (WGS) entry which is preliminary data.</text>
</comment>
<dbReference type="EMBL" id="SKCS01000078">
    <property type="protein sequence ID" value="TNN18248.1"/>
    <property type="molecule type" value="Genomic_DNA"/>
</dbReference>
<evidence type="ECO:0000313" key="2">
    <source>
        <dbReference type="Proteomes" id="UP000311919"/>
    </source>
</evidence>
<organism evidence="1 2">
    <name type="scientific">Schistosoma japonicum</name>
    <name type="common">Blood fluke</name>
    <dbReference type="NCBI Taxonomy" id="6182"/>
    <lineage>
        <taxon>Eukaryota</taxon>
        <taxon>Metazoa</taxon>
        <taxon>Spiralia</taxon>
        <taxon>Lophotrochozoa</taxon>
        <taxon>Platyhelminthes</taxon>
        <taxon>Trematoda</taxon>
        <taxon>Digenea</taxon>
        <taxon>Strigeidida</taxon>
        <taxon>Schistosomatoidea</taxon>
        <taxon>Schistosomatidae</taxon>
        <taxon>Schistosoma</taxon>
    </lineage>
</organism>
<evidence type="ECO:0000313" key="1">
    <source>
        <dbReference type="EMBL" id="TNN18248.1"/>
    </source>
</evidence>
<feature type="non-terminal residue" evidence="1">
    <location>
        <position position="51"/>
    </location>
</feature>
<dbReference type="Proteomes" id="UP000311919">
    <property type="component" value="Unassembled WGS sequence"/>
</dbReference>
<protein>
    <submittedName>
        <fullName evidence="1">Uncharacterized protein</fullName>
    </submittedName>
</protein>
<keyword evidence="2" id="KW-1185">Reference proteome</keyword>